<comment type="caution">
    <text evidence="1">The sequence shown here is derived from an EMBL/GenBank/DDBJ whole genome shotgun (WGS) entry which is preliminary data.</text>
</comment>
<accession>A0A1E3U7K1</accession>
<organism evidence="1 2">
    <name type="scientific">Eisenbergiella tayi</name>
    <dbReference type="NCBI Taxonomy" id="1432052"/>
    <lineage>
        <taxon>Bacteria</taxon>
        <taxon>Bacillati</taxon>
        <taxon>Bacillota</taxon>
        <taxon>Clostridia</taxon>
        <taxon>Lachnospirales</taxon>
        <taxon>Lachnospiraceae</taxon>
        <taxon>Eisenbergiella</taxon>
    </lineage>
</organism>
<dbReference type="RefSeq" id="WP_069432316.1">
    <property type="nucleotide sequence ID" value="NZ_MEHA01000039.1"/>
</dbReference>
<evidence type="ECO:0000313" key="1">
    <source>
        <dbReference type="EMBL" id="ODR42189.1"/>
    </source>
</evidence>
<dbReference type="Pfam" id="PF08890">
    <property type="entry name" value="Phage_TAC_5"/>
    <property type="match status" value="1"/>
</dbReference>
<proteinExistence type="predicted"/>
<dbReference type="OrthoDB" id="1754272at2"/>
<evidence type="ECO:0008006" key="3">
    <source>
        <dbReference type="Google" id="ProtNLM"/>
    </source>
</evidence>
<dbReference type="Proteomes" id="UP000094271">
    <property type="component" value="Unassembled WGS sequence"/>
</dbReference>
<dbReference type="InterPro" id="IPR038559">
    <property type="entry name" value="XkdN-like_sf"/>
</dbReference>
<name>A0A1E3U7K1_9FIRM</name>
<dbReference type="EMBL" id="MEHA01000039">
    <property type="protein sequence ID" value="ODR42189.1"/>
    <property type="molecule type" value="Genomic_DNA"/>
</dbReference>
<gene>
    <name evidence="1" type="ORF">BEI59_32135</name>
</gene>
<reference evidence="1 2" key="1">
    <citation type="submission" date="2016-08" db="EMBL/GenBank/DDBJ databases">
        <authorList>
            <person name="Seilhamer J.J."/>
        </authorList>
    </citation>
    <scope>NUCLEOTIDE SEQUENCE [LARGE SCALE GENOMIC DNA]</scope>
    <source>
        <strain evidence="1 2">NML150140-1</strain>
    </source>
</reference>
<sequence>MNLAEKLMKLDRDKLKEIPTGEIEIKRLSEMIGEPFIVKCKALPGARYTEITAGIIGQDGEADFSKVYYVNTLLVTEGVVEPDLGDKTVQKHFSCASPKELAEMLFYGGDMQKVADLITVLSGYGDESEKKIKN</sequence>
<dbReference type="Gene3D" id="3.30.2220.30">
    <property type="match status" value="1"/>
</dbReference>
<evidence type="ECO:0000313" key="2">
    <source>
        <dbReference type="Proteomes" id="UP000094271"/>
    </source>
</evidence>
<dbReference type="InterPro" id="IPR014986">
    <property type="entry name" value="XkdN-like"/>
</dbReference>
<protein>
    <recommendedName>
        <fullName evidence="3">Phage XkdN-like protein</fullName>
    </recommendedName>
</protein>
<dbReference type="AlphaFoldDB" id="A0A1E3U7K1"/>